<dbReference type="OrthoDB" id="4306135at2759"/>
<protein>
    <submittedName>
        <fullName evidence="2">Uncharacterized protein</fullName>
    </submittedName>
</protein>
<feature type="compositionally biased region" description="Polar residues" evidence="1">
    <location>
        <begin position="112"/>
        <end position="130"/>
    </location>
</feature>
<sequence>MRPMRSMKSPLGTVDPRVTMTDSPVDELLSPSFASVLGFDEPDAATLEDLPVFEERDHCALTLDSSESFESKTTCESLDGNSSGKWPTCLRLELDAAMDESHALDGPAEYSIPQNSPDSNNGVDSLQGESLFQKVEEIHTCSAPKEPTLMPNAPEGSTLIDQQAEEKAAAPAPGHPSSVPDKSQPAPPTTPVRDDRRTVRFSPPQSPQHLPSHSTLHHLPLVERKQDYTSLHRQQKQQEKWKSSYRTLGQRTSLSRSPTKVNPSSLNRKPEIRFSSMSKVPFCQDASVATFTQQTEHAPASEVDTVKCQTSTSKGESPQGRVYDLVVFNIGIYRSRYPQAMTDGSRWGFCKIRMCPTFIPARSLTEEAEETKQIVCRLQAEDLLFHFVAVVPYFIVHIPLAALAKAGRLANSRAGLSFLDIIRVAWSLTAAFINFAMRRIWGMEFGYHGKIETEYPDRAS</sequence>
<dbReference type="AlphaFoldDB" id="A0A9W9FTM4"/>
<accession>A0A9W9FTM4</accession>
<comment type="caution">
    <text evidence="2">The sequence shown here is derived from an EMBL/GenBank/DDBJ whole genome shotgun (WGS) entry which is preliminary data.</text>
</comment>
<keyword evidence="3" id="KW-1185">Reference proteome</keyword>
<name>A0A9W9FTM4_9EURO</name>
<feature type="region of interest" description="Disordered" evidence="1">
    <location>
        <begin position="100"/>
        <end position="267"/>
    </location>
</feature>
<reference evidence="2" key="1">
    <citation type="submission" date="2022-11" db="EMBL/GenBank/DDBJ databases">
        <authorList>
            <person name="Petersen C."/>
        </authorList>
    </citation>
    <scope>NUCLEOTIDE SEQUENCE</scope>
    <source>
        <strain evidence="2">IBT 30069</strain>
    </source>
</reference>
<feature type="compositionally biased region" description="Low complexity" evidence="1">
    <location>
        <begin position="200"/>
        <end position="219"/>
    </location>
</feature>
<organism evidence="2 3">
    <name type="scientific">Penicillium angulare</name>
    <dbReference type="NCBI Taxonomy" id="116970"/>
    <lineage>
        <taxon>Eukaryota</taxon>
        <taxon>Fungi</taxon>
        <taxon>Dikarya</taxon>
        <taxon>Ascomycota</taxon>
        <taxon>Pezizomycotina</taxon>
        <taxon>Eurotiomycetes</taxon>
        <taxon>Eurotiomycetidae</taxon>
        <taxon>Eurotiales</taxon>
        <taxon>Aspergillaceae</taxon>
        <taxon>Penicillium</taxon>
    </lineage>
</organism>
<dbReference type="Proteomes" id="UP001149165">
    <property type="component" value="Unassembled WGS sequence"/>
</dbReference>
<gene>
    <name evidence="2" type="ORF">N7456_002833</name>
</gene>
<evidence type="ECO:0000313" key="3">
    <source>
        <dbReference type="Proteomes" id="UP001149165"/>
    </source>
</evidence>
<feature type="compositionally biased region" description="Polar residues" evidence="1">
    <location>
        <begin position="244"/>
        <end position="267"/>
    </location>
</feature>
<proteinExistence type="predicted"/>
<reference evidence="2" key="2">
    <citation type="journal article" date="2023" name="IMA Fungus">
        <title>Comparative genomic study of the Penicillium genus elucidates a diverse pangenome and 15 lateral gene transfer events.</title>
        <authorList>
            <person name="Petersen C."/>
            <person name="Sorensen T."/>
            <person name="Nielsen M.R."/>
            <person name="Sondergaard T.E."/>
            <person name="Sorensen J.L."/>
            <person name="Fitzpatrick D.A."/>
            <person name="Frisvad J.C."/>
            <person name="Nielsen K.L."/>
        </authorList>
    </citation>
    <scope>NUCLEOTIDE SEQUENCE</scope>
    <source>
        <strain evidence="2">IBT 30069</strain>
    </source>
</reference>
<dbReference type="EMBL" id="JAPQKH010000003">
    <property type="protein sequence ID" value="KAJ5106158.1"/>
    <property type="molecule type" value="Genomic_DNA"/>
</dbReference>
<evidence type="ECO:0000313" key="2">
    <source>
        <dbReference type="EMBL" id="KAJ5106158.1"/>
    </source>
</evidence>
<evidence type="ECO:0000256" key="1">
    <source>
        <dbReference type="SAM" id="MobiDB-lite"/>
    </source>
</evidence>